<evidence type="ECO:0000313" key="2">
    <source>
        <dbReference type="EMBL" id="KAK8942359.1"/>
    </source>
</evidence>
<feature type="region of interest" description="Disordered" evidence="1">
    <location>
        <begin position="58"/>
        <end position="91"/>
    </location>
</feature>
<accession>A0AAP0G7C7</accession>
<organism evidence="2 3">
    <name type="scientific">Platanthera zijinensis</name>
    <dbReference type="NCBI Taxonomy" id="2320716"/>
    <lineage>
        <taxon>Eukaryota</taxon>
        <taxon>Viridiplantae</taxon>
        <taxon>Streptophyta</taxon>
        <taxon>Embryophyta</taxon>
        <taxon>Tracheophyta</taxon>
        <taxon>Spermatophyta</taxon>
        <taxon>Magnoliopsida</taxon>
        <taxon>Liliopsida</taxon>
        <taxon>Asparagales</taxon>
        <taxon>Orchidaceae</taxon>
        <taxon>Orchidoideae</taxon>
        <taxon>Orchideae</taxon>
        <taxon>Orchidinae</taxon>
        <taxon>Platanthera</taxon>
    </lineage>
</organism>
<evidence type="ECO:0000313" key="3">
    <source>
        <dbReference type="Proteomes" id="UP001418222"/>
    </source>
</evidence>
<dbReference type="AlphaFoldDB" id="A0AAP0G7C7"/>
<reference evidence="2 3" key="1">
    <citation type="journal article" date="2022" name="Nat. Plants">
        <title>Genomes of leafy and leafless Platanthera orchids illuminate the evolution of mycoheterotrophy.</title>
        <authorList>
            <person name="Li M.H."/>
            <person name="Liu K.W."/>
            <person name="Li Z."/>
            <person name="Lu H.C."/>
            <person name="Ye Q.L."/>
            <person name="Zhang D."/>
            <person name="Wang J.Y."/>
            <person name="Li Y.F."/>
            <person name="Zhong Z.M."/>
            <person name="Liu X."/>
            <person name="Yu X."/>
            <person name="Liu D.K."/>
            <person name="Tu X.D."/>
            <person name="Liu B."/>
            <person name="Hao Y."/>
            <person name="Liao X.Y."/>
            <person name="Jiang Y.T."/>
            <person name="Sun W.H."/>
            <person name="Chen J."/>
            <person name="Chen Y.Q."/>
            <person name="Ai Y."/>
            <person name="Zhai J.W."/>
            <person name="Wu S.S."/>
            <person name="Zhou Z."/>
            <person name="Hsiao Y.Y."/>
            <person name="Wu W.L."/>
            <person name="Chen Y.Y."/>
            <person name="Lin Y.F."/>
            <person name="Hsu J.L."/>
            <person name="Li C.Y."/>
            <person name="Wang Z.W."/>
            <person name="Zhao X."/>
            <person name="Zhong W.Y."/>
            <person name="Ma X.K."/>
            <person name="Ma L."/>
            <person name="Huang J."/>
            <person name="Chen G.Z."/>
            <person name="Huang M.Z."/>
            <person name="Huang L."/>
            <person name="Peng D.H."/>
            <person name="Luo Y.B."/>
            <person name="Zou S.Q."/>
            <person name="Chen S.P."/>
            <person name="Lan S."/>
            <person name="Tsai W.C."/>
            <person name="Van de Peer Y."/>
            <person name="Liu Z.J."/>
        </authorList>
    </citation>
    <scope>NUCLEOTIDE SEQUENCE [LARGE SCALE GENOMIC DNA]</scope>
    <source>
        <strain evidence="2">Lor287</strain>
    </source>
</reference>
<dbReference type="EMBL" id="JBBWWQ010000007">
    <property type="protein sequence ID" value="KAK8942359.1"/>
    <property type="molecule type" value="Genomic_DNA"/>
</dbReference>
<protein>
    <submittedName>
        <fullName evidence="2">Uncharacterized protein</fullName>
    </submittedName>
</protein>
<gene>
    <name evidence="2" type="ORF">KSP39_PZI008761</name>
</gene>
<proteinExistence type="predicted"/>
<dbReference type="Proteomes" id="UP001418222">
    <property type="component" value="Unassembled WGS sequence"/>
</dbReference>
<evidence type="ECO:0000256" key="1">
    <source>
        <dbReference type="SAM" id="MobiDB-lite"/>
    </source>
</evidence>
<sequence>MLVLWLRAVLAQVGHLLKIAKASIFPLPRLASPSSADRSTIHSSLGLAFLLADDNGDAEAADDAKGNDGADDNGDAEAAAADDVDDEADDNDASVDADLRFCSLRELQDLRFCLEDGDRILPLPLPLPCPTSLWF</sequence>
<name>A0AAP0G7C7_9ASPA</name>
<keyword evidence="3" id="KW-1185">Reference proteome</keyword>
<feature type="compositionally biased region" description="Acidic residues" evidence="1">
    <location>
        <begin position="69"/>
        <end position="91"/>
    </location>
</feature>
<comment type="caution">
    <text evidence="2">The sequence shown here is derived from an EMBL/GenBank/DDBJ whole genome shotgun (WGS) entry which is preliminary data.</text>
</comment>